<dbReference type="AlphaFoldDB" id="A0A4R0S080"/>
<evidence type="ECO:0000313" key="1">
    <source>
        <dbReference type="EMBL" id="TCD70388.1"/>
    </source>
</evidence>
<protein>
    <recommendedName>
        <fullName evidence="3">MYND-type domain-containing protein</fullName>
    </recommendedName>
</protein>
<dbReference type="EMBL" id="RWJN01000022">
    <property type="protein sequence ID" value="TCD70388.1"/>
    <property type="molecule type" value="Genomic_DNA"/>
</dbReference>
<organism evidence="1 2">
    <name type="scientific">Steccherinum ochraceum</name>
    <dbReference type="NCBI Taxonomy" id="92696"/>
    <lineage>
        <taxon>Eukaryota</taxon>
        <taxon>Fungi</taxon>
        <taxon>Dikarya</taxon>
        <taxon>Basidiomycota</taxon>
        <taxon>Agaricomycotina</taxon>
        <taxon>Agaricomycetes</taxon>
        <taxon>Polyporales</taxon>
        <taxon>Steccherinaceae</taxon>
        <taxon>Steccherinum</taxon>
    </lineage>
</organism>
<evidence type="ECO:0000313" key="2">
    <source>
        <dbReference type="Proteomes" id="UP000292702"/>
    </source>
</evidence>
<dbReference type="Proteomes" id="UP000292702">
    <property type="component" value="Unassembled WGS sequence"/>
</dbReference>
<name>A0A4R0S080_9APHY</name>
<accession>A0A4R0S080</accession>
<sequence length="421" mass="47310">MPNTIHDAERKAPSTAFARLFLPDGTPLNFSIQWDAVVAEEPSQITKWIEHLYRRKDPEVSNLLGYLTRAVYTRSASSFWIIRSTDVLGVLVDILLEPIYTPTIHHHQTTEIIGWLSNYMSKYDLPGDKSTTTAYFKHFSDADDHPRRLLNRLIAMLYNENFVGQLGLEVGHLCAEVFGRGPKSLASIDLPAGQRLVPGYLVWFHRQMCTIPPAQLISISSGLVDIVISTFAKLVIAAPDVIRTDISLHAGSHDLMSILAVGSVLAVKAADMSEAIEQTIVFLLNIVQRSLLQPPAQRASQIDYASMYNAVRKALARVWCDTMNDLRAVLLQNTSSRGSAQRLFNEWRDMGRLFSFRENINVFVTQKPSDPSNLLRYWKIPKRCFANSCACSVVSPALHSHFRACKGCWRVLYCNANCQKA</sequence>
<proteinExistence type="predicted"/>
<reference evidence="1 2" key="1">
    <citation type="submission" date="2018-11" db="EMBL/GenBank/DDBJ databases">
        <title>Genome assembly of Steccherinum ochraceum LE-BIN_3174, the white-rot fungus of the Steccherinaceae family (The Residual Polyporoid clade, Polyporales, Basidiomycota).</title>
        <authorList>
            <person name="Fedorova T.V."/>
            <person name="Glazunova O.A."/>
            <person name="Landesman E.O."/>
            <person name="Moiseenko K.V."/>
            <person name="Psurtseva N.V."/>
            <person name="Savinova O.S."/>
            <person name="Shakhova N.V."/>
            <person name="Tyazhelova T.V."/>
            <person name="Vasina D.V."/>
        </authorList>
    </citation>
    <scope>NUCLEOTIDE SEQUENCE [LARGE SCALE GENOMIC DNA]</scope>
    <source>
        <strain evidence="1 2">LE-BIN_3174</strain>
    </source>
</reference>
<gene>
    <name evidence="1" type="ORF">EIP91_003742</name>
</gene>
<keyword evidence="2" id="KW-1185">Reference proteome</keyword>
<comment type="caution">
    <text evidence="1">The sequence shown here is derived from an EMBL/GenBank/DDBJ whole genome shotgun (WGS) entry which is preliminary data.</text>
</comment>
<evidence type="ECO:0008006" key="3">
    <source>
        <dbReference type="Google" id="ProtNLM"/>
    </source>
</evidence>